<dbReference type="InterPro" id="IPR043519">
    <property type="entry name" value="NT_sf"/>
</dbReference>
<dbReference type="SUPFAM" id="SSF81301">
    <property type="entry name" value="Nucleotidyltransferase"/>
    <property type="match status" value="1"/>
</dbReference>
<dbReference type="GO" id="GO:0016301">
    <property type="term" value="F:kinase activity"/>
    <property type="evidence" value="ECO:0007669"/>
    <property type="project" value="UniProtKB-KW"/>
</dbReference>
<evidence type="ECO:0000313" key="3">
    <source>
        <dbReference type="Proteomes" id="UP000249419"/>
    </source>
</evidence>
<evidence type="ECO:0000259" key="1">
    <source>
        <dbReference type="SMART" id="SM00954"/>
    </source>
</evidence>
<dbReference type="PANTHER" id="PTHR41773:SF1">
    <property type="entry name" value="RELA_SPOT DOMAIN-CONTAINING PROTEIN"/>
    <property type="match status" value="1"/>
</dbReference>
<dbReference type="CDD" id="cd05399">
    <property type="entry name" value="NT_Rel-Spo_like"/>
    <property type="match status" value="1"/>
</dbReference>
<dbReference type="Pfam" id="PF04607">
    <property type="entry name" value="RelA_SpoT"/>
    <property type="match status" value="1"/>
</dbReference>
<accession>A0A328NJJ5</accession>
<sequence>MDDKLEKLRKAYEEDRPNYEQFAEGLGVLIAQLCREGNVDVESFSARAKDTKSVVKKIQRKEYSNLDQVTDKAGVRVVTRYLHDVQKVVDILNDQFDVIEHVKHGNDQGLTFGYSSDHILLQVSDPRLSLPEWRRARGLVAEVQVRSILQHSWATISHSLVYKNEVDLPPAALRNLSKVAALLELTDDQFDGFRHEVLEARASYREQIERAQWRKLPLDLDSLSEAWTSLPNQALAEAANRVGYGLPLEPEEMTPATSSLQRLIGVAHEHGYKELGDIADAIVQASRDQDFLEGLRESLTTHGVALSMTTADMVTLYLFAEMAEPSRERHLGAGHHALALIKRIRSTENA</sequence>
<dbReference type="EMBL" id="PYAG01000039">
    <property type="protein sequence ID" value="RAO27938.1"/>
    <property type="molecule type" value="Genomic_DNA"/>
</dbReference>
<protein>
    <submittedName>
        <fullName evidence="2">GTP diphosphokinase</fullName>
    </submittedName>
</protein>
<keyword evidence="2" id="KW-0808">Transferase</keyword>
<dbReference type="RefSeq" id="WP_112678332.1">
    <property type="nucleotide sequence ID" value="NZ_PYAG01000039.1"/>
</dbReference>
<organism evidence="2 3">
    <name type="scientific">Micromonospora saelicesensis</name>
    <dbReference type="NCBI Taxonomy" id="285676"/>
    <lineage>
        <taxon>Bacteria</taxon>
        <taxon>Bacillati</taxon>
        <taxon>Actinomycetota</taxon>
        <taxon>Actinomycetes</taxon>
        <taxon>Micromonosporales</taxon>
        <taxon>Micromonosporaceae</taxon>
        <taxon>Micromonospora</taxon>
    </lineage>
</organism>
<dbReference type="PANTHER" id="PTHR41773">
    <property type="entry name" value="GTP PYROPHOSPHATASE-RELATED"/>
    <property type="match status" value="1"/>
</dbReference>
<dbReference type="Gene3D" id="1.10.287.860">
    <property type="entry name" value="Nucleotidyltransferase"/>
    <property type="match status" value="1"/>
</dbReference>
<dbReference type="SMART" id="SM00954">
    <property type="entry name" value="RelA_SpoT"/>
    <property type="match status" value="1"/>
</dbReference>
<dbReference type="Gene3D" id="3.30.460.10">
    <property type="entry name" value="Beta Polymerase, domain 2"/>
    <property type="match status" value="1"/>
</dbReference>
<comment type="caution">
    <text evidence="2">The sequence shown here is derived from an EMBL/GenBank/DDBJ whole genome shotgun (WGS) entry which is preliminary data.</text>
</comment>
<dbReference type="GO" id="GO:0015969">
    <property type="term" value="P:guanosine tetraphosphate metabolic process"/>
    <property type="evidence" value="ECO:0007669"/>
    <property type="project" value="InterPro"/>
</dbReference>
<gene>
    <name evidence="2" type="ORF">PSN13_05826</name>
</gene>
<evidence type="ECO:0000313" key="2">
    <source>
        <dbReference type="EMBL" id="RAO27938.1"/>
    </source>
</evidence>
<reference evidence="2 3" key="1">
    <citation type="submission" date="2018-03" db="EMBL/GenBank/DDBJ databases">
        <title>Defining the species Micromonospora saelicesensis and Micromonospora noduli under the framework of genomics.</title>
        <authorList>
            <person name="Riesco R."/>
            <person name="Trujillo M.E."/>
        </authorList>
    </citation>
    <scope>NUCLEOTIDE SEQUENCE [LARGE SCALE GENOMIC DNA]</scope>
    <source>
        <strain evidence="2 3">PSN13</strain>
    </source>
</reference>
<feature type="domain" description="RelA/SpoT" evidence="1">
    <location>
        <begin position="46"/>
        <end position="168"/>
    </location>
</feature>
<keyword evidence="2" id="KW-0418">Kinase</keyword>
<dbReference type="Proteomes" id="UP000249419">
    <property type="component" value="Unassembled WGS sequence"/>
</dbReference>
<dbReference type="AlphaFoldDB" id="A0A328NJJ5"/>
<dbReference type="InterPro" id="IPR007685">
    <property type="entry name" value="RelA_SpoT"/>
</dbReference>
<name>A0A328NJJ5_9ACTN</name>
<proteinExistence type="predicted"/>